<feature type="chain" id="PRO_5042877388" description="AA1-like domain-containing protein" evidence="1">
    <location>
        <begin position="23"/>
        <end position="163"/>
    </location>
</feature>
<dbReference type="AlphaFoldDB" id="A0AAN6GBL1"/>
<proteinExistence type="predicted"/>
<evidence type="ECO:0000256" key="1">
    <source>
        <dbReference type="SAM" id="SignalP"/>
    </source>
</evidence>
<name>A0AAN6GBL1_9BASI</name>
<evidence type="ECO:0000313" key="3">
    <source>
        <dbReference type="Proteomes" id="UP001176521"/>
    </source>
</evidence>
<dbReference type="Proteomes" id="UP001176521">
    <property type="component" value="Unassembled WGS sequence"/>
</dbReference>
<keyword evidence="3" id="KW-1185">Reference proteome</keyword>
<evidence type="ECO:0000313" key="2">
    <source>
        <dbReference type="EMBL" id="KAK0532269.1"/>
    </source>
</evidence>
<comment type="caution">
    <text evidence="2">The sequence shown here is derived from an EMBL/GenBank/DDBJ whole genome shotgun (WGS) entry which is preliminary data.</text>
</comment>
<sequence>MQISSLLAASLALLASASVSHAAPVDTAAEPRQIGPYPYLQYPASYSPTWEDTTLLAPTDFKAVNTGGCTYDVSFRRDVRDKTYKMQYNSVWNARTEVEHSEPKIPSSYGYRGETGADGRREYFAIVDNACSTFYVDKRKPEKFRIYFTNTKNPRNSYWKIGF</sequence>
<feature type="signal peptide" evidence="1">
    <location>
        <begin position="1"/>
        <end position="22"/>
    </location>
</feature>
<organism evidence="2 3">
    <name type="scientific">Tilletia horrida</name>
    <dbReference type="NCBI Taxonomy" id="155126"/>
    <lineage>
        <taxon>Eukaryota</taxon>
        <taxon>Fungi</taxon>
        <taxon>Dikarya</taxon>
        <taxon>Basidiomycota</taxon>
        <taxon>Ustilaginomycotina</taxon>
        <taxon>Exobasidiomycetes</taxon>
        <taxon>Tilletiales</taxon>
        <taxon>Tilletiaceae</taxon>
        <taxon>Tilletia</taxon>
    </lineage>
</organism>
<gene>
    <name evidence="2" type="ORF">OC842_003350</name>
</gene>
<dbReference type="EMBL" id="JAPDMQ010000164">
    <property type="protein sequence ID" value="KAK0532269.1"/>
    <property type="molecule type" value="Genomic_DNA"/>
</dbReference>
<protein>
    <recommendedName>
        <fullName evidence="4">AA1-like domain-containing protein</fullName>
    </recommendedName>
</protein>
<evidence type="ECO:0008006" key="4">
    <source>
        <dbReference type="Google" id="ProtNLM"/>
    </source>
</evidence>
<reference evidence="2" key="1">
    <citation type="journal article" date="2023" name="PhytoFront">
        <title>Draft Genome Resources of Seven Strains of Tilletia horrida, Causal Agent of Kernel Smut of Rice.</title>
        <authorList>
            <person name="Khanal S."/>
            <person name="Antony Babu S."/>
            <person name="Zhou X.G."/>
        </authorList>
    </citation>
    <scope>NUCLEOTIDE SEQUENCE</scope>
    <source>
        <strain evidence="2">TX3</strain>
    </source>
</reference>
<accession>A0AAN6GBL1</accession>
<keyword evidence="1" id="KW-0732">Signal</keyword>